<keyword evidence="1" id="KW-0812">Transmembrane</keyword>
<organism evidence="2 3">
    <name type="scientific">Prolixibacter bellariivorans</name>
    <dbReference type="NCBI Taxonomy" id="314319"/>
    <lineage>
        <taxon>Bacteria</taxon>
        <taxon>Pseudomonadati</taxon>
        <taxon>Bacteroidota</taxon>
        <taxon>Bacteroidia</taxon>
        <taxon>Marinilabiliales</taxon>
        <taxon>Prolixibacteraceae</taxon>
        <taxon>Prolixibacter</taxon>
    </lineage>
</organism>
<evidence type="ECO:0000313" key="2">
    <source>
        <dbReference type="EMBL" id="GET31484.1"/>
    </source>
</evidence>
<dbReference type="EMBL" id="BLAX01000001">
    <property type="protein sequence ID" value="GET31484.1"/>
    <property type="molecule type" value="Genomic_DNA"/>
</dbReference>
<keyword evidence="3" id="KW-1185">Reference proteome</keyword>
<evidence type="ECO:0000313" key="3">
    <source>
        <dbReference type="Proteomes" id="UP000391834"/>
    </source>
</evidence>
<comment type="caution">
    <text evidence="2">The sequence shown here is derived from an EMBL/GenBank/DDBJ whole genome shotgun (WGS) entry which is preliminary data.</text>
</comment>
<dbReference type="AlphaFoldDB" id="A0A5M4AUP4"/>
<accession>A0A5M4AUP4</accession>
<gene>
    <name evidence="2" type="ORF">PbJCM13498_03470</name>
</gene>
<keyword evidence="1" id="KW-0472">Membrane</keyword>
<evidence type="ECO:0000256" key="1">
    <source>
        <dbReference type="SAM" id="Phobius"/>
    </source>
</evidence>
<protein>
    <submittedName>
        <fullName evidence="2">Uncharacterized protein</fullName>
    </submittedName>
</protein>
<feature type="transmembrane region" description="Helical" evidence="1">
    <location>
        <begin position="12"/>
        <end position="30"/>
    </location>
</feature>
<keyword evidence="1" id="KW-1133">Transmembrane helix</keyword>
<sequence length="135" mass="14519">MTNRNTNREESILQAFMIGLLLMLFAVLSGPSSSGSHSIEKQHSAVVEMAASHPAAVTVTPDILPPFQPSWISSDKSELPGMSSFAFAVLADNEASQTAGHVWAQVGLRIKPYRMNESGSFLYTSLNGREIPAIA</sequence>
<proteinExistence type="predicted"/>
<dbReference type="RefSeq" id="WP_025865588.1">
    <property type="nucleotide sequence ID" value="NZ_BLAX01000001.1"/>
</dbReference>
<name>A0A5M4AUP4_9BACT</name>
<dbReference type="Proteomes" id="UP000391834">
    <property type="component" value="Unassembled WGS sequence"/>
</dbReference>
<reference evidence="2 3" key="1">
    <citation type="submission" date="2019-10" db="EMBL/GenBank/DDBJ databases">
        <title>Prolixibacter strains distinguished by the presence of nitrate reductase genes were adept at nitrate-dependent anaerobic corrosion of metallic iron and carbon steel.</title>
        <authorList>
            <person name="Iino T."/>
            <person name="Shono N."/>
            <person name="Ito K."/>
            <person name="Nakamura R."/>
            <person name="Sueoka K."/>
            <person name="Harayama S."/>
            <person name="Ohkuma M."/>
        </authorList>
    </citation>
    <scope>NUCLEOTIDE SEQUENCE [LARGE SCALE GENOMIC DNA]</scope>
    <source>
        <strain evidence="2 3">JCM 13498</strain>
    </source>
</reference>